<dbReference type="GeneID" id="30159014"/>
<evidence type="ECO:0000256" key="4">
    <source>
        <dbReference type="ARBA" id="ARBA00022496"/>
    </source>
</evidence>
<feature type="transmembrane region" description="Helical" evidence="10">
    <location>
        <begin position="185"/>
        <end position="209"/>
    </location>
</feature>
<evidence type="ECO:0000313" key="12">
    <source>
        <dbReference type="Proteomes" id="UP000094065"/>
    </source>
</evidence>
<proteinExistence type="inferred from homology"/>
<accession>A0A1E3H9X7</accession>
<keyword evidence="12" id="KW-1185">Reference proteome</keyword>
<dbReference type="STRING" id="1295533.A0A1E3H9X7"/>
<evidence type="ECO:0000256" key="8">
    <source>
        <dbReference type="ARBA" id="ARBA00023136"/>
    </source>
</evidence>
<feature type="transmembrane region" description="Helical" evidence="10">
    <location>
        <begin position="97"/>
        <end position="116"/>
    </location>
</feature>
<evidence type="ECO:0008006" key="13">
    <source>
        <dbReference type="Google" id="ProtNLM"/>
    </source>
</evidence>
<feature type="transmembrane region" description="Helical" evidence="10">
    <location>
        <begin position="581"/>
        <end position="599"/>
    </location>
</feature>
<feature type="transmembrane region" description="Helical" evidence="10">
    <location>
        <begin position="375"/>
        <end position="396"/>
    </location>
</feature>
<feature type="transmembrane region" description="Helical" evidence="10">
    <location>
        <begin position="466"/>
        <end position="491"/>
    </location>
</feature>
<dbReference type="PANTHER" id="PTHR23501:SF55">
    <property type="entry name" value="SIDEROPHORE IRON TRANSPORTER, PUTATIVE (AFU_ORTHOLOGUE AFUA_3G03440)-RELATED"/>
    <property type="match status" value="1"/>
</dbReference>
<comment type="similarity">
    <text evidence="2">Belongs to the major facilitator superfamily.</text>
</comment>
<feature type="transmembrane region" description="Helical" evidence="10">
    <location>
        <begin position="299"/>
        <end position="321"/>
    </location>
</feature>
<evidence type="ECO:0000256" key="6">
    <source>
        <dbReference type="ARBA" id="ARBA00022989"/>
    </source>
</evidence>
<dbReference type="InterPro" id="IPR036259">
    <property type="entry name" value="MFS_trans_sf"/>
</dbReference>
<evidence type="ECO:0000256" key="9">
    <source>
        <dbReference type="SAM" id="MobiDB-lite"/>
    </source>
</evidence>
<comment type="caution">
    <text evidence="11">The sequence shown here is derived from an EMBL/GenBank/DDBJ whole genome shotgun (WGS) entry which is preliminary data.</text>
</comment>
<keyword evidence="4" id="KW-0410">Iron transport</keyword>
<dbReference type="OrthoDB" id="2241241at2759"/>
<dbReference type="PANTHER" id="PTHR23501">
    <property type="entry name" value="MAJOR FACILITATOR SUPERFAMILY"/>
    <property type="match status" value="1"/>
</dbReference>
<keyword evidence="8 10" id="KW-0472">Membrane</keyword>
<keyword evidence="4" id="KW-0406">Ion transport</keyword>
<comment type="subcellular location">
    <subcellularLocation>
        <location evidence="1">Membrane</location>
        <topology evidence="1">Multi-pass membrane protein</topology>
    </subcellularLocation>
</comment>
<dbReference type="SUPFAM" id="SSF103473">
    <property type="entry name" value="MFS general substrate transporter"/>
    <property type="match status" value="1"/>
</dbReference>
<feature type="compositionally biased region" description="Basic and acidic residues" evidence="9">
    <location>
        <begin position="33"/>
        <end position="53"/>
    </location>
</feature>
<sequence>MGFLTNFIHKKEASVAVTSTAEPGAVGNVNVLNDKDETPHEDTASADHKKELGLEEGNGEPDFEGSVGNEDKIDEDAQPGVKTAQATTLSWSRTSLVILYVSMFLLYFVNAFQSSITGNLTAYVTSGFSAHSLIPVISIVSNVMSAATYMPLAKALNLWDRVWGFIIMAGLATIGLILSATCNNIAVYCASQVFYGIGFVGMTFSIDVITADTSRLRDRGLAYAFTSSPYIITAFAGSAASEHFYDSNWRWAFGCFAIVLPVVATPLIWVLWHNKQKAKAAGLIQRVSSGRTLWESAKYYFIEFDVIGVFLIAAGLVLFLLPFSIASSEADEWRSASVIVLLVFGVLCLAGFAVSQRWLSPKPFVPWRLLTSRSVIGACMLDFFYQIAYYCWYSYFTSYLQVVFNTSISVAGYVSSIFDVVSGVWLIIVGLLIRKTGYHRWLLMISVPLFILGEGLMIHFRKPGGHFGYIIMCQIFIAFGGGTITICEQLAVLAAASHNDAAAVLALLGLFGYTGGAVGNSISGAIWTHTFPEALQKYLPADALADWETIYEDLDTQLSYEWGSETRTAIIDAYADAQTRMLIAGTVAMAIAWIFVFVIKNQKVSALKQTKGLLF</sequence>
<feature type="region of interest" description="Disordered" evidence="9">
    <location>
        <begin position="26"/>
        <end position="79"/>
    </location>
</feature>
<dbReference type="FunFam" id="1.20.1250.20:FF:000284">
    <property type="entry name" value="Siderophore iron transporter mirB"/>
    <property type="match status" value="1"/>
</dbReference>
<evidence type="ECO:0000313" key="11">
    <source>
        <dbReference type="EMBL" id="ODN73139.1"/>
    </source>
</evidence>
<evidence type="ECO:0000256" key="2">
    <source>
        <dbReference type="ARBA" id="ARBA00008335"/>
    </source>
</evidence>
<evidence type="ECO:0000256" key="3">
    <source>
        <dbReference type="ARBA" id="ARBA00022448"/>
    </source>
</evidence>
<dbReference type="AlphaFoldDB" id="A0A1E3H9X7"/>
<keyword evidence="3" id="KW-0813">Transport</keyword>
<dbReference type="Proteomes" id="UP000094065">
    <property type="component" value="Unassembled WGS sequence"/>
</dbReference>
<keyword evidence="6 10" id="KW-1133">Transmembrane helix</keyword>
<dbReference type="GO" id="GO:0005886">
    <property type="term" value="C:plasma membrane"/>
    <property type="evidence" value="ECO:0007669"/>
    <property type="project" value="TreeGrafter"/>
</dbReference>
<dbReference type="EMBL" id="AWGJ01000013">
    <property type="protein sequence ID" value="ODN73139.1"/>
    <property type="molecule type" value="Genomic_DNA"/>
</dbReference>
<feature type="transmembrane region" description="Helical" evidence="10">
    <location>
        <begin position="162"/>
        <end position="179"/>
    </location>
</feature>
<dbReference type="GO" id="GO:0006826">
    <property type="term" value="P:iron ion transport"/>
    <property type="evidence" value="ECO:0007669"/>
    <property type="project" value="UniProtKB-KW"/>
</dbReference>
<dbReference type="RefSeq" id="XP_018989051.1">
    <property type="nucleotide sequence ID" value="XM_019142480.1"/>
</dbReference>
<keyword evidence="7" id="KW-0408">Iron</keyword>
<evidence type="ECO:0000256" key="1">
    <source>
        <dbReference type="ARBA" id="ARBA00004141"/>
    </source>
</evidence>
<evidence type="ECO:0000256" key="7">
    <source>
        <dbReference type="ARBA" id="ARBA00023004"/>
    </source>
</evidence>
<dbReference type="GO" id="GO:0010106">
    <property type="term" value="P:cellular response to iron ion starvation"/>
    <property type="evidence" value="ECO:0007669"/>
    <property type="project" value="UniProtKB-ARBA"/>
</dbReference>
<dbReference type="FunFam" id="1.20.1250.20:FF:000302">
    <property type="entry name" value="MFS siderochrome iron transporter MirB"/>
    <property type="match status" value="1"/>
</dbReference>
<reference evidence="11 12" key="1">
    <citation type="submission" date="2016-06" db="EMBL/GenBank/DDBJ databases">
        <title>Evolution of pathogenesis and genome organization in the Tremellales.</title>
        <authorList>
            <person name="Cuomo C."/>
            <person name="Litvintseva A."/>
            <person name="Heitman J."/>
            <person name="Chen Y."/>
            <person name="Sun S."/>
            <person name="Springer D."/>
            <person name="Dromer F."/>
            <person name="Young S."/>
            <person name="Zeng Q."/>
            <person name="Chapman S."/>
            <person name="Gujja S."/>
            <person name="Saif S."/>
            <person name="Birren B."/>
        </authorList>
    </citation>
    <scope>NUCLEOTIDE SEQUENCE [LARGE SCALE GENOMIC DNA]</scope>
    <source>
        <strain evidence="11 12">CBS 6039</strain>
    </source>
</reference>
<name>A0A1E3H9X7_9TREE</name>
<feature type="transmembrane region" description="Helical" evidence="10">
    <location>
        <begin position="408"/>
        <end position="433"/>
    </location>
</feature>
<dbReference type="Gene3D" id="1.20.1250.20">
    <property type="entry name" value="MFS general substrate transporter like domains"/>
    <property type="match status" value="2"/>
</dbReference>
<dbReference type="InterPro" id="IPR011701">
    <property type="entry name" value="MFS"/>
</dbReference>
<protein>
    <recommendedName>
        <fullName evidence="13">Major facilitator superfamily (MFS) profile domain-containing protein</fullName>
    </recommendedName>
</protein>
<evidence type="ECO:0000256" key="10">
    <source>
        <dbReference type="SAM" id="Phobius"/>
    </source>
</evidence>
<feature type="transmembrane region" description="Helical" evidence="10">
    <location>
        <begin position="251"/>
        <end position="272"/>
    </location>
</feature>
<organism evidence="11 12">
    <name type="scientific">Cryptococcus amylolentus CBS 6039</name>
    <dbReference type="NCBI Taxonomy" id="1295533"/>
    <lineage>
        <taxon>Eukaryota</taxon>
        <taxon>Fungi</taxon>
        <taxon>Dikarya</taxon>
        <taxon>Basidiomycota</taxon>
        <taxon>Agaricomycotina</taxon>
        <taxon>Tremellomycetes</taxon>
        <taxon>Tremellales</taxon>
        <taxon>Cryptococcaceae</taxon>
        <taxon>Cryptococcus</taxon>
    </lineage>
</organism>
<feature type="transmembrane region" description="Helical" evidence="10">
    <location>
        <begin position="128"/>
        <end position="150"/>
    </location>
</feature>
<feature type="transmembrane region" description="Helical" evidence="10">
    <location>
        <begin position="440"/>
        <end position="460"/>
    </location>
</feature>
<keyword evidence="5 10" id="KW-0812">Transmembrane</keyword>
<feature type="transmembrane region" description="Helical" evidence="10">
    <location>
        <begin position="221"/>
        <end position="239"/>
    </location>
</feature>
<feature type="transmembrane region" description="Helical" evidence="10">
    <location>
        <begin position="333"/>
        <end position="354"/>
    </location>
</feature>
<dbReference type="GO" id="GO:0022857">
    <property type="term" value="F:transmembrane transporter activity"/>
    <property type="evidence" value="ECO:0007669"/>
    <property type="project" value="InterPro"/>
</dbReference>
<dbReference type="Pfam" id="PF07690">
    <property type="entry name" value="MFS_1"/>
    <property type="match status" value="1"/>
</dbReference>
<feature type="transmembrane region" description="Helical" evidence="10">
    <location>
        <begin position="503"/>
        <end position="527"/>
    </location>
</feature>
<evidence type="ECO:0000256" key="5">
    <source>
        <dbReference type="ARBA" id="ARBA00022692"/>
    </source>
</evidence>
<gene>
    <name evidence="11" type="ORF">L202_07705</name>
</gene>